<proteinExistence type="predicted"/>
<sequence length="144" mass="16424">MSFSRRGGRPPARQPRREPGVPRRGGEKSRPMPLPDGKCNPLCPYFRCLNNSLTVVRKPVHGKMQRVAYCRWIGDECIGGACQYAACALKALLPDGTCLYAKEKQTQETRIEDLEREIRAEEEAMSKIEKLMKRKGYFGDDEFE</sequence>
<feature type="coiled-coil region" evidence="1">
    <location>
        <begin position="104"/>
        <end position="134"/>
    </location>
</feature>
<keyword evidence="1" id="KW-0175">Coiled coil</keyword>
<evidence type="ECO:0000256" key="1">
    <source>
        <dbReference type="SAM" id="Coils"/>
    </source>
</evidence>
<evidence type="ECO:0000313" key="3">
    <source>
        <dbReference type="EMBL" id="ABM79922.1"/>
    </source>
</evidence>
<accession>A2BIW1</accession>
<dbReference type="GeneID" id="4781591"/>
<dbReference type="RefSeq" id="WP_011821239.1">
    <property type="nucleotide sequence ID" value="NC_008818.1"/>
</dbReference>
<feature type="region of interest" description="Disordered" evidence="2">
    <location>
        <begin position="1"/>
        <end position="35"/>
    </location>
</feature>
<dbReference type="KEGG" id="hbu:Hbut_0044"/>
<name>A2BIW1_HYPBU</name>
<dbReference type="EnsemblBacteria" id="ABM79922">
    <property type="protein sequence ID" value="ABM79922"/>
    <property type="gene ID" value="Hbut_0044"/>
</dbReference>
<organism evidence="3 4">
    <name type="scientific">Hyperthermus butylicus (strain DSM 5456 / JCM 9403 / PLM1-5)</name>
    <dbReference type="NCBI Taxonomy" id="415426"/>
    <lineage>
        <taxon>Archaea</taxon>
        <taxon>Thermoproteota</taxon>
        <taxon>Thermoprotei</taxon>
        <taxon>Desulfurococcales</taxon>
        <taxon>Pyrodictiaceae</taxon>
        <taxon>Hyperthermus</taxon>
    </lineage>
</organism>
<feature type="compositionally biased region" description="Basic and acidic residues" evidence="2">
    <location>
        <begin position="15"/>
        <end position="30"/>
    </location>
</feature>
<dbReference type="AlphaFoldDB" id="A2BIW1"/>
<protein>
    <submittedName>
        <fullName evidence="3">Conserved crenarchaeal protein</fullName>
    </submittedName>
</protein>
<dbReference type="HOGENOM" id="CLU_138325_1_0_2"/>
<dbReference type="eggNOG" id="arCOG05464">
    <property type="taxonomic scope" value="Archaea"/>
</dbReference>
<evidence type="ECO:0000313" key="4">
    <source>
        <dbReference type="Proteomes" id="UP000002593"/>
    </source>
</evidence>
<dbReference type="Proteomes" id="UP000002593">
    <property type="component" value="Chromosome"/>
</dbReference>
<reference evidence="3 4" key="1">
    <citation type="journal article" date="2007" name="Archaea">
        <title>The genome of Hyperthermus butylicus: a sulfur-reducing, peptide fermenting, neutrophilic Crenarchaeote growing up to 108 degrees C.</title>
        <authorList>
            <person name="Brugger K."/>
            <person name="Chen L."/>
            <person name="Stark M."/>
            <person name="Zibat A."/>
            <person name="Redder P."/>
            <person name="Ruepp A."/>
            <person name="Awayez M."/>
            <person name="She Q."/>
            <person name="Garrett R.A."/>
            <person name="Klenk H.P."/>
        </authorList>
    </citation>
    <scope>NUCLEOTIDE SEQUENCE [LARGE SCALE GENOMIC DNA]</scope>
    <source>
        <strain evidence="4">DSM 5456 / JCM 9403 / PLM1-5</strain>
    </source>
</reference>
<dbReference type="STRING" id="415426.Hbut_0044"/>
<gene>
    <name evidence="3" type="ordered locus">Hbut_0044</name>
</gene>
<keyword evidence="4" id="KW-1185">Reference proteome</keyword>
<dbReference type="EMBL" id="CP000493">
    <property type="protein sequence ID" value="ABM79922.1"/>
    <property type="molecule type" value="Genomic_DNA"/>
</dbReference>
<evidence type="ECO:0000256" key="2">
    <source>
        <dbReference type="SAM" id="MobiDB-lite"/>
    </source>
</evidence>